<dbReference type="CDD" id="cd09877">
    <property type="entry name" value="PIN_YacL-like"/>
    <property type="match status" value="1"/>
</dbReference>
<evidence type="ECO:0000313" key="7">
    <source>
        <dbReference type="EMBL" id="OIP38492.1"/>
    </source>
</evidence>
<dbReference type="PROSITE" id="PS50926">
    <property type="entry name" value="TRAM"/>
    <property type="match status" value="1"/>
</dbReference>
<sequence>MVLLSIRILFVIISIIVGYLVGQAYGILFPAIIIAMVISGVFVTIEIFIQRLSSRGIISGGIGLIIGLALANLLSLCLLGIPQLKEISGWQLGLNLGMGYIGLMIGIIRKYEMLEMFTHPSISSGKTTALNNWDKKILDTSVIIDGRIEDICETGFVSGTLIAPRFVLLELQRIADSSDSLKRTRGRRGLDILHKMQKRPEINIEISEIDYPDVREVDSKLLCLAKELKAKVMTNDFNLNKLAQLEGVGILNINELAEALKPVVLPGEEMQVHIIKEGKEYSQGIGYLDDGTMVVVDNGHDYIGRRVKTIVTSVLQTTAGRMIFTRMEGA</sequence>
<dbReference type="STRING" id="1817895.AUJ95_06745"/>
<dbReference type="GO" id="GO:0016787">
    <property type="term" value="F:hydrolase activity"/>
    <property type="evidence" value="ECO:0007669"/>
    <property type="project" value="UniProtKB-KW"/>
</dbReference>
<evidence type="ECO:0000256" key="3">
    <source>
        <dbReference type="ARBA" id="ARBA00022801"/>
    </source>
</evidence>
<dbReference type="InterPro" id="IPR052041">
    <property type="entry name" value="Nucleic_acid_metab_PIN/TRAM"/>
</dbReference>
<dbReference type="EMBL" id="MNYI01000176">
    <property type="protein sequence ID" value="OIP38492.1"/>
    <property type="molecule type" value="Genomic_DNA"/>
</dbReference>
<dbReference type="Proteomes" id="UP000183085">
    <property type="component" value="Unassembled WGS sequence"/>
</dbReference>
<feature type="domain" description="TRAM" evidence="6">
    <location>
        <begin position="263"/>
        <end position="324"/>
    </location>
</feature>
<keyword evidence="5" id="KW-0812">Transmembrane</keyword>
<dbReference type="SMART" id="SM00670">
    <property type="entry name" value="PINc"/>
    <property type="match status" value="1"/>
</dbReference>
<dbReference type="Gene3D" id="3.40.50.1010">
    <property type="entry name" value="5'-nuclease"/>
    <property type="match status" value="1"/>
</dbReference>
<feature type="transmembrane region" description="Helical" evidence="5">
    <location>
        <begin position="5"/>
        <end position="21"/>
    </location>
</feature>
<name>A0A1J5DQV4_9BACT</name>
<feature type="transmembrane region" description="Helical" evidence="5">
    <location>
        <begin position="61"/>
        <end position="81"/>
    </location>
</feature>
<dbReference type="PANTHER" id="PTHR11603:SF147">
    <property type="entry name" value="MEMBRANE PROTEIN"/>
    <property type="match status" value="1"/>
</dbReference>
<evidence type="ECO:0000256" key="2">
    <source>
        <dbReference type="ARBA" id="ARBA00022722"/>
    </source>
</evidence>
<dbReference type="PANTHER" id="PTHR11603">
    <property type="entry name" value="AAA FAMILY ATPASE"/>
    <property type="match status" value="1"/>
</dbReference>
<accession>A0A1J5DQV4</accession>
<feature type="transmembrane region" description="Helical" evidence="5">
    <location>
        <begin position="27"/>
        <end position="49"/>
    </location>
</feature>
<comment type="caution">
    <text evidence="7">The sequence shown here is derived from an EMBL/GenBank/DDBJ whole genome shotgun (WGS) entry which is preliminary data.</text>
</comment>
<reference evidence="7 8" key="1">
    <citation type="journal article" date="2016" name="Environ. Microbiol.">
        <title>Genomic resolution of a cold subsurface aquifer community provides metabolic insights for novel microbes adapted to high CO concentrations.</title>
        <authorList>
            <person name="Probst A.J."/>
            <person name="Castelle C.J."/>
            <person name="Singh A."/>
            <person name="Brown C.T."/>
            <person name="Anantharaman K."/>
            <person name="Sharon I."/>
            <person name="Hug L.A."/>
            <person name="Burstein D."/>
            <person name="Emerson J.B."/>
            <person name="Thomas B.C."/>
            <person name="Banfield J.F."/>
        </authorList>
    </citation>
    <scope>NUCLEOTIDE SEQUENCE [LARGE SCALE GENOMIC DNA]</scope>
    <source>
        <strain evidence="7">CG2_30_40_21</strain>
    </source>
</reference>
<proteinExistence type="predicted"/>
<keyword evidence="5" id="KW-1133">Transmembrane helix</keyword>
<evidence type="ECO:0000313" key="8">
    <source>
        <dbReference type="Proteomes" id="UP000183085"/>
    </source>
</evidence>
<keyword evidence="4" id="KW-0460">Magnesium</keyword>
<protein>
    <recommendedName>
        <fullName evidence="6">TRAM domain-containing protein</fullName>
    </recommendedName>
</protein>
<evidence type="ECO:0000256" key="1">
    <source>
        <dbReference type="ARBA" id="ARBA00001946"/>
    </source>
</evidence>
<feature type="transmembrane region" description="Helical" evidence="5">
    <location>
        <begin position="87"/>
        <end position="108"/>
    </location>
</feature>
<dbReference type="AlphaFoldDB" id="A0A1J5DQV4"/>
<keyword evidence="5" id="KW-0472">Membrane</keyword>
<keyword evidence="3" id="KW-0378">Hydrolase</keyword>
<comment type="cofactor">
    <cofactor evidence="1">
        <name>Mg(2+)</name>
        <dbReference type="ChEBI" id="CHEBI:18420"/>
    </cofactor>
</comment>
<keyword evidence="2" id="KW-0540">Nuclease</keyword>
<gene>
    <name evidence="7" type="ORF">AUJ95_06745</name>
</gene>
<dbReference type="Pfam" id="PF01938">
    <property type="entry name" value="TRAM"/>
    <property type="match status" value="1"/>
</dbReference>
<dbReference type="InterPro" id="IPR002792">
    <property type="entry name" value="TRAM_dom"/>
</dbReference>
<dbReference type="InterPro" id="IPR002716">
    <property type="entry name" value="PIN_dom"/>
</dbReference>
<evidence type="ECO:0000259" key="6">
    <source>
        <dbReference type="PROSITE" id="PS50926"/>
    </source>
</evidence>
<dbReference type="Pfam" id="PF01850">
    <property type="entry name" value="PIN"/>
    <property type="match status" value="1"/>
</dbReference>
<evidence type="ECO:0000256" key="5">
    <source>
        <dbReference type="SAM" id="Phobius"/>
    </source>
</evidence>
<organism evidence="7 8">
    <name type="scientific">Candidatus Desantisbacteria bacterium CG2_30_40_21</name>
    <dbReference type="NCBI Taxonomy" id="1817895"/>
    <lineage>
        <taxon>Bacteria</taxon>
        <taxon>Candidatus Desantisiibacteriota</taxon>
    </lineage>
</organism>
<dbReference type="SUPFAM" id="SSF88723">
    <property type="entry name" value="PIN domain-like"/>
    <property type="match status" value="1"/>
</dbReference>
<dbReference type="InterPro" id="IPR029060">
    <property type="entry name" value="PIN-like_dom_sf"/>
</dbReference>
<dbReference type="GO" id="GO:0004518">
    <property type="term" value="F:nuclease activity"/>
    <property type="evidence" value="ECO:0007669"/>
    <property type="project" value="UniProtKB-KW"/>
</dbReference>
<evidence type="ECO:0000256" key="4">
    <source>
        <dbReference type="ARBA" id="ARBA00022842"/>
    </source>
</evidence>